<dbReference type="GO" id="GO:0033314">
    <property type="term" value="P:mitotic DNA replication checkpoint signaling"/>
    <property type="evidence" value="ECO:0007669"/>
    <property type="project" value="TreeGrafter"/>
</dbReference>
<gene>
    <name evidence="12" type="ORF">ASPZODRAFT_104245</name>
</gene>
<keyword evidence="13" id="KW-1185">Reference proteome</keyword>
<dbReference type="Proteomes" id="UP000184188">
    <property type="component" value="Unassembled WGS sequence"/>
</dbReference>
<dbReference type="InterPro" id="IPR054425">
    <property type="entry name" value="Cdc6_ORC1-like_ATPase_lid"/>
</dbReference>
<feature type="region of interest" description="Disordered" evidence="8">
    <location>
        <begin position="421"/>
        <end position="455"/>
    </location>
</feature>
<keyword evidence="3" id="KW-0132">Cell division</keyword>
<dbReference type="OrthoDB" id="1926878at2759"/>
<dbReference type="FunFam" id="3.40.50.300:FF:000547">
    <property type="entry name" value="Cell division control protein"/>
    <property type="match status" value="1"/>
</dbReference>
<dbReference type="InterPro" id="IPR036390">
    <property type="entry name" value="WH_DNA-bd_sf"/>
</dbReference>
<dbReference type="Gene3D" id="1.10.8.60">
    <property type="match status" value="1"/>
</dbReference>
<accession>A0A1L9S721</accession>
<dbReference type="InterPro" id="IPR016314">
    <property type="entry name" value="Cdc6/18"/>
</dbReference>
<dbReference type="SUPFAM" id="SSF52540">
    <property type="entry name" value="P-loop containing nucleoside triphosphate hydrolases"/>
    <property type="match status" value="1"/>
</dbReference>
<keyword evidence="5" id="KW-0539">Nucleus</keyword>
<name>A0A1L9S721_9EURO</name>
<dbReference type="GeneID" id="34607321"/>
<evidence type="ECO:0000256" key="8">
    <source>
        <dbReference type="SAM" id="MobiDB-lite"/>
    </source>
</evidence>
<dbReference type="Gene3D" id="3.40.50.300">
    <property type="entry name" value="P-loop containing nucleotide triphosphate hydrolases"/>
    <property type="match status" value="1"/>
</dbReference>
<dbReference type="InterPro" id="IPR015163">
    <property type="entry name" value="Cdc6_C"/>
</dbReference>
<feature type="compositionally biased region" description="Polar residues" evidence="8">
    <location>
        <begin position="424"/>
        <end position="455"/>
    </location>
</feature>
<proteinExistence type="inferred from homology"/>
<dbReference type="PIRSF" id="PIRSF001767">
    <property type="entry name" value="Cdc6"/>
    <property type="match status" value="1"/>
</dbReference>
<dbReference type="GO" id="GO:0051301">
    <property type="term" value="P:cell division"/>
    <property type="evidence" value="ECO:0007669"/>
    <property type="project" value="UniProtKB-UniRule"/>
</dbReference>
<protein>
    <recommendedName>
        <fullName evidence="7">Cell division control protein</fullName>
    </recommendedName>
</protein>
<dbReference type="Gene3D" id="1.10.10.10">
    <property type="entry name" value="Winged helix-like DNA-binding domain superfamily/Winged helix DNA-binding domain"/>
    <property type="match status" value="1"/>
</dbReference>
<dbReference type="Pfam" id="PF00004">
    <property type="entry name" value="AAA"/>
    <property type="match status" value="1"/>
</dbReference>
<comment type="similarity">
    <text evidence="2 7">Belongs to the CDC6/cdc18 family.</text>
</comment>
<dbReference type="EMBL" id="KV878355">
    <property type="protein sequence ID" value="OJJ42943.1"/>
    <property type="molecule type" value="Genomic_DNA"/>
</dbReference>
<reference evidence="13" key="1">
    <citation type="journal article" date="2017" name="Genome Biol.">
        <title>Comparative genomics reveals high biological diversity and specific adaptations in the industrially and medically important fungal genus Aspergillus.</title>
        <authorList>
            <person name="de Vries R.P."/>
            <person name="Riley R."/>
            <person name="Wiebenga A."/>
            <person name="Aguilar-Osorio G."/>
            <person name="Amillis S."/>
            <person name="Uchima C.A."/>
            <person name="Anderluh G."/>
            <person name="Asadollahi M."/>
            <person name="Askin M."/>
            <person name="Barry K."/>
            <person name="Battaglia E."/>
            <person name="Bayram O."/>
            <person name="Benocci T."/>
            <person name="Braus-Stromeyer S.A."/>
            <person name="Caldana C."/>
            <person name="Canovas D."/>
            <person name="Cerqueira G.C."/>
            <person name="Chen F."/>
            <person name="Chen W."/>
            <person name="Choi C."/>
            <person name="Clum A."/>
            <person name="Dos Santos R.A."/>
            <person name="Damasio A.R."/>
            <person name="Diallinas G."/>
            <person name="Emri T."/>
            <person name="Fekete E."/>
            <person name="Flipphi M."/>
            <person name="Freyberg S."/>
            <person name="Gallo A."/>
            <person name="Gournas C."/>
            <person name="Habgood R."/>
            <person name="Hainaut M."/>
            <person name="Harispe M.L."/>
            <person name="Henrissat B."/>
            <person name="Hilden K.S."/>
            <person name="Hope R."/>
            <person name="Hossain A."/>
            <person name="Karabika E."/>
            <person name="Karaffa L."/>
            <person name="Karanyi Z."/>
            <person name="Krasevec N."/>
            <person name="Kuo A."/>
            <person name="Kusch H."/>
            <person name="LaButti K."/>
            <person name="Lagendijk E.L."/>
            <person name="Lapidus A."/>
            <person name="Levasseur A."/>
            <person name="Lindquist E."/>
            <person name="Lipzen A."/>
            <person name="Logrieco A.F."/>
            <person name="MacCabe A."/>
            <person name="Maekelae M.R."/>
            <person name="Malavazi I."/>
            <person name="Melin P."/>
            <person name="Meyer V."/>
            <person name="Mielnichuk N."/>
            <person name="Miskei M."/>
            <person name="Molnar A.P."/>
            <person name="Mule G."/>
            <person name="Ngan C.Y."/>
            <person name="Orejas M."/>
            <person name="Orosz E."/>
            <person name="Ouedraogo J.P."/>
            <person name="Overkamp K.M."/>
            <person name="Park H.-S."/>
            <person name="Perrone G."/>
            <person name="Piumi F."/>
            <person name="Punt P.J."/>
            <person name="Ram A.F."/>
            <person name="Ramon A."/>
            <person name="Rauscher S."/>
            <person name="Record E."/>
            <person name="Riano-Pachon D.M."/>
            <person name="Robert V."/>
            <person name="Roehrig J."/>
            <person name="Ruller R."/>
            <person name="Salamov A."/>
            <person name="Salih N.S."/>
            <person name="Samson R.A."/>
            <person name="Sandor E."/>
            <person name="Sanguinetti M."/>
            <person name="Schuetze T."/>
            <person name="Sepcic K."/>
            <person name="Shelest E."/>
            <person name="Sherlock G."/>
            <person name="Sophianopoulou V."/>
            <person name="Squina F.M."/>
            <person name="Sun H."/>
            <person name="Susca A."/>
            <person name="Todd R.B."/>
            <person name="Tsang A."/>
            <person name="Unkles S.E."/>
            <person name="van de Wiele N."/>
            <person name="van Rossen-Uffink D."/>
            <person name="Oliveira J.V."/>
            <person name="Vesth T.C."/>
            <person name="Visser J."/>
            <person name="Yu J.-H."/>
            <person name="Zhou M."/>
            <person name="Andersen M.R."/>
            <person name="Archer D.B."/>
            <person name="Baker S.E."/>
            <person name="Benoit I."/>
            <person name="Brakhage A.A."/>
            <person name="Braus G.H."/>
            <person name="Fischer R."/>
            <person name="Frisvad J.C."/>
            <person name="Goldman G.H."/>
            <person name="Houbraken J."/>
            <person name="Oakley B."/>
            <person name="Pocsi I."/>
            <person name="Scazzocchio C."/>
            <person name="Seiboth B."/>
            <person name="vanKuyk P.A."/>
            <person name="Wortman J."/>
            <person name="Dyer P.S."/>
            <person name="Grigoriev I.V."/>
        </authorList>
    </citation>
    <scope>NUCLEOTIDE SEQUENCE [LARGE SCALE GENOMIC DNA]</scope>
    <source>
        <strain evidence="13">CBS 506.65</strain>
    </source>
</reference>
<feature type="domain" description="ATPase AAA-type core" evidence="9">
    <location>
        <begin position="205"/>
        <end position="332"/>
    </location>
</feature>
<dbReference type="FunFam" id="1.10.8.60:FF:000094">
    <property type="entry name" value="Cell division control protein"/>
    <property type="match status" value="1"/>
</dbReference>
<feature type="domain" description="Cdc6/ORC1-like ATPase lid" evidence="11">
    <location>
        <begin position="349"/>
        <end position="416"/>
    </location>
</feature>
<evidence type="ECO:0000313" key="13">
    <source>
        <dbReference type="Proteomes" id="UP000184188"/>
    </source>
</evidence>
<evidence type="ECO:0000256" key="4">
    <source>
        <dbReference type="ARBA" id="ARBA00022705"/>
    </source>
</evidence>
<dbReference type="Pfam" id="PF09079">
    <property type="entry name" value="WHD_Cdc6"/>
    <property type="match status" value="1"/>
</dbReference>
<feature type="region of interest" description="Disordered" evidence="8">
    <location>
        <begin position="1"/>
        <end position="85"/>
    </location>
</feature>
<feature type="domain" description="Cdc6 C-terminal" evidence="10">
    <location>
        <begin position="487"/>
        <end position="577"/>
    </location>
</feature>
<dbReference type="GO" id="GO:0003688">
    <property type="term" value="F:DNA replication origin binding"/>
    <property type="evidence" value="ECO:0007669"/>
    <property type="project" value="TreeGrafter"/>
</dbReference>
<evidence type="ECO:0000256" key="7">
    <source>
        <dbReference type="PIRNR" id="PIRNR001767"/>
    </source>
</evidence>
<keyword evidence="6" id="KW-0131">Cell cycle</keyword>
<evidence type="ECO:0000313" key="12">
    <source>
        <dbReference type="EMBL" id="OJJ42943.1"/>
    </source>
</evidence>
<dbReference type="SUPFAM" id="SSF46785">
    <property type="entry name" value="Winged helix' DNA-binding domain"/>
    <property type="match status" value="1"/>
</dbReference>
<evidence type="ECO:0000259" key="10">
    <source>
        <dbReference type="Pfam" id="PF09079"/>
    </source>
</evidence>
<evidence type="ECO:0000259" key="9">
    <source>
        <dbReference type="Pfam" id="PF00004"/>
    </source>
</evidence>
<comment type="subcellular location">
    <subcellularLocation>
        <location evidence="1">Nucleus</location>
    </subcellularLocation>
</comment>
<keyword evidence="4" id="KW-0235">DNA replication</keyword>
<evidence type="ECO:0000256" key="5">
    <source>
        <dbReference type="ARBA" id="ARBA00023242"/>
    </source>
</evidence>
<dbReference type="PANTHER" id="PTHR10763:SF26">
    <property type="entry name" value="CELL DIVISION CONTROL PROTEIN 6 HOMOLOG"/>
    <property type="match status" value="1"/>
</dbReference>
<dbReference type="CDD" id="cd00009">
    <property type="entry name" value="AAA"/>
    <property type="match status" value="1"/>
</dbReference>
<dbReference type="GO" id="GO:0005634">
    <property type="term" value="C:nucleus"/>
    <property type="evidence" value="ECO:0007669"/>
    <property type="project" value="UniProtKB-SubCell"/>
</dbReference>
<evidence type="ECO:0000256" key="6">
    <source>
        <dbReference type="ARBA" id="ARBA00023306"/>
    </source>
</evidence>
<dbReference type="InterPro" id="IPR050311">
    <property type="entry name" value="ORC1/CDC6"/>
</dbReference>
<dbReference type="STRING" id="1073090.A0A1L9S721"/>
<evidence type="ECO:0000256" key="3">
    <source>
        <dbReference type="ARBA" id="ARBA00022618"/>
    </source>
</evidence>
<evidence type="ECO:0000256" key="2">
    <source>
        <dbReference type="ARBA" id="ARBA00006184"/>
    </source>
</evidence>
<dbReference type="AlphaFoldDB" id="A0A1L9S721"/>
<sequence>MAVSVLGKRQRDAFEPEVLPLRTSSKRRTRTPRILQEETEPSVSTTSRQLRSRTRSGFVVQENNAKGKSEKAEDAPSKHTAKDGTAAPCTKIEFHPSSSGVVNDENSQPVEFKTPQKTRFRNALDTTSPVTPKRRVQINAKSLTPRTPRQVSTPAAAAQTVYTQARQLFARGSRPSRLVGRETERGKLTSFIEESLQLQRGGCLYVSGPPGTGKSAMVDEVCREMDIKSVKVTHVNCASMRTARDIHSRLIGDLCDDSQVFKKNESDRLKAMFVPEKKEDSLYLVTLDEIDHLLASDPEVLQSLFEWSLHSMSRLILIGIANALDLTDRSLPKLKAKNLKPRLLPFLPYNAAQIAGVITNLLRSLLPAGQEFDAKFVPFVQPAAIQLCSKKVASQTGDLRKAFELVRRAIDVIEQETLQKLEKQNSVPESPSQTALAENNNLSSPARTSGVKQNPMSMYTPLTAPRASIAHVARITSSVFGQGTMQRLQGLNLQQKAVICALIAFDRKRREGEIPGTPSKSRNSAPTAKQLFDTYCALCRNDNILHPLTATEFKDVIGSLETLGLVGEVQGRGRGGTVAGGSDLRRTPSKSSNGPGTPRKAMDEQGLACFVSEKEVQSQISGPGEGILRRLLTGEGL</sequence>
<dbReference type="GO" id="GO:0006270">
    <property type="term" value="P:DNA replication initiation"/>
    <property type="evidence" value="ECO:0007669"/>
    <property type="project" value="UniProtKB-UniRule"/>
</dbReference>
<dbReference type="InterPro" id="IPR027417">
    <property type="entry name" value="P-loop_NTPase"/>
</dbReference>
<dbReference type="InterPro" id="IPR036388">
    <property type="entry name" value="WH-like_DNA-bd_sf"/>
</dbReference>
<feature type="compositionally biased region" description="Basic and acidic residues" evidence="8">
    <location>
        <begin position="65"/>
        <end position="82"/>
    </location>
</feature>
<dbReference type="RefSeq" id="XP_022577453.1">
    <property type="nucleotide sequence ID" value="XM_022720856.1"/>
</dbReference>
<organism evidence="12 13">
    <name type="scientific">Penicilliopsis zonata CBS 506.65</name>
    <dbReference type="NCBI Taxonomy" id="1073090"/>
    <lineage>
        <taxon>Eukaryota</taxon>
        <taxon>Fungi</taxon>
        <taxon>Dikarya</taxon>
        <taxon>Ascomycota</taxon>
        <taxon>Pezizomycotina</taxon>
        <taxon>Eurotiomycetes</taxon>
        <taxon>Eurotiomycetidae</taxon>
        <taxon>Eurotiales</taxon>
        <taxon>Aspergillaceae</taxon>
        <taxon>Penicilliopsis</taxon>
    </lineage>
</organism>
<feature type="region of interest" description="Disordered" evidence="8">
    <location>
        <begin position="571"/>
        <end position="601"/>
    </location>
</feature>
<dbReference type="InterPro" id="IPR003959">
    <property type="entry name" value="ATPase_AAA_core"/>
</dbReference>
<evidence type="ECO:0000259" key="11">
    <source>
        <dbReference type="Pfam" id="PF22606"/>
    </source>
</evidence>
<dbReference type="PANTHER" id="PTHR10763">
    <property type="entry name" value="CELL DIVISION CONTROL PROTEIN 6-RELATED"/>
    <property type="match status" value="1"/>
</dbReference>
<dbReference type="VEuPathDB" id="FungiDB:ASPZODRAFT_104245"/>
<evidence type="ECO:0000256" key="1">
    <source>
        <dbReference type="ARBA" id="ARBA00004123"/>
    </source>
</evidence>
<dbReference type="Pfam" id="PF22606">
    <property type="entry name" value="Cdc6-ORC-like_ATPase_lid"/>
    <property type="match status" value="1"/>
</dbReference>